<dbReference type="InterPro" id="IPR029414">
    <property type="entry name" value="Tricorn_PDZ"/>
</dbReference>
<dbReference type="InterPro" id="IPR005151">
    <property type="entry name" value="Tail-specific_protease"/>
</dbReference>
<dbReference type="InterPro" id="IPR029045">
    <property type="entry name" value="ClpP/crotonase-like_dom_sf"/>
</dbReference>
<dbReference type="RefSeq" id="WP_138320026.1">
    <property type="nucleotide sequence ID" value="NZ_VCBC01000009.1"/>
</dbReference>
<dbReference type="GO" id="GO:0005737">
    <property type="term" value="C:cytoplasm"/>
    <property type="evidence" value="ECO:0007669"/>
    <property type="project" value="UniProtKB-SubCell"/>
</dbReference>
<keyword evidence="4 7" id="KW-0645">Protease</keyword>
<dbReference type="PIRSF" id="PIRSF036421">
    <property type="entry name" value="Tricorn_protease"/>
    <property type="match status" value="1"/>
</dbReference>
<dbReference type="CDD" id="cd07562">
    <property type="entry name" value="Peptidase_S41_TRI"/>
    <property type="match status" value="1"/>
</dbReference>
<protein>
    <recommendedName>
        <fullName evidence="7">Tricorn protease homolog</fullName>
        <ecNumber evidence="7">3.4.21.-</ecNumber>
    </recommendedName>
</protein>
<dbReference type="PANTHER" id="PTHR43253:SF1">
    <property type="entry name" value="TRICORN PROTEASE HOMOLOG 2-RELATED"/>
    <property type="match status" value="1"/>
</dbReference>
<dbReference type="PANTHER" id="PTHR43253">
    <property type="entry name" value="TRICORN PROTEASE HOMOLOG 2-RELATED"/>
    <property type="match status" value="1"/>
</dbReference>
<dbReference type="SUPFAM" id="SSF52096">
    <property type="entry name" value="ClpP/crotonase"/>
    <property type="match status" value="1"/>
</dbReference>
<feature type="signal peptide" evidence="11">
    <location>
        <begin position="1"/>
        <end position="20"/>
    </location>
</feature>
<dbReference type="Pfam" id="PF14685">
    <property type="entry name" value="PDZ_Tricorn"/>
    <property type="match status" value="1"/>
</dbReference>
<comment type="caution">
    <text evidence="13">The sequence shown here is derived from an EMBL/GenBank/DDBJ whole genome shotgun (WGS) entry which is preliminary data.</text>
</comment>
<feature type="site" description="Transition state stabilizer; via amide nitrogen" evidence="9">
    <location>
        <position position="970"/>
    </location>
</feature>
<evidence type="ECO:0000259" key="12">
    <source>
        <dbReference type="SMART" id="SM00245"/>
    </source>
</evidence>
<feature type="chain" id="PRO_5024285843" description="Tricorn protease homolog" evidence="11">
    <location>
        <begin position="21"/>
        <end position="1091"/>
    </location>
</feature>
<keyword evidence="3 7" id="KW-0963">Cytoplasm</keyword>
<dbReference type="Gene3D" id="2.30.42.10">
    <property type="match status" value="1"/>
</dbReference>
<comment type="similarity">
    <text evidence="2 7">Belongs to the peptidase S41B family.</text>
</comment>
<dbReference type="Gene3D" id="3.30.750.44">
    <property type="match status" value="1"/>
</dbReference>
<dbReference type="Pfam" id="PF26549">
    <property type="entry name" value="Tricorn_N"/>
    <property type="match status" value="1"/>
</dbReference>
<evidence type="ECO:0000313" key="14">
    <source>
        <dbReference type="Proteomes" id="UP000307790"/>
    </source>
</evidence>
<dbReference type="InterPro" id="IPR012393">
    <property type="entry name" value="Tricorn_protease"/>
</dbReference>
<keyword evidence="11" id="KW-0732">Signal</keyword>
<dbReference type="GO" id="GO:0008236">
    <property type="term" value="F:serine-type peptidase activity"/>
    <property type="evidence" value="ECO:0007669"/>
    <property type="project" value="UniProtKB-UniRule"/>
</dbReference>
<organism evidence="13 14">
    <name type="scientific">Thalassotalea litorea</name>
    <dbReference type="NCBI Taxonomy" id="2020715"/>
    <lineage>
        <taxon>Bacteria</taxon>
        <taxon>Pseudomonadati</taxon>
        <taxon>Pseudomonadota</taxon>
        <taxon>Gammaproteobacteria</taxon>
        <taxon>Alteromonadales</taxon>
        <taxon>Colwelliaceae</taxon>
        <taxon>Thalassotalea</taxon>
    </lineage>
</organism>
<dbReference type="SUPFAM" id="SSF82171">
    <property type="entry name" value="DPP6 N-terminal domain-like"/>
    <property type="match status" value="1"/>
</dbReference>
<dbReference type="InterPro" id="IPR028204">
    <property type="entry name" value="Tricorn_C1"/>
</dbReference>
<evidence type="ECO:0000256" key="6">
    <source>
        <dbReference type="ARBA" id="ARBA00022825"/>
    </source>
</evidence>
<dbReference type="AlphaFoldDB" id="A0A5R9IH84"/>
<evidence type="ECO:0000256" key="11">
    <source>
        <dbReference type="SAM" id="SignalP"/>
    </source>
</evidence>
<dbReference type="Gene3D" id="3.90.226.10">
    <property type="entry name" value="2-enoyl-CoA Hydratase, Chain A, domain 1"/>
    <property type="match status" value="1"/>
</dbReference>
<feature type="region of interest" description="Disordered" evidence="10">
    <location>
        <begin position="1067"/>
        <end position="1091"/>
    </location>
</feature>
<dbReference type="InterPro" id="IPR015943">
    <property type="entry name" value="WD40/YVTN_repeat-like_dom_sf"/>
</dbReference>
<feature type="active site" description="Charge relay system" evidence="8">
    <location>
        <position position="1027"/>
    </location>
</feature>
<keyword evidence="6 7" id="KW-0720">Serine protease</keyword>
<evidence type="ECO:0000256" key="7">
    <source>
        <dbReference type="PIRNR" id="PIRNR036421"/>
    </source>
</evidence>
<evidence type="ECO:0000256" key="3">
    <source>
        <dbReference type="ARBA" id="ARBA00022490"/>
    </source>
</evidence>
<dbReference type="EMBL" id="VCBC01000009">
    <property type="protein sequence ID" value="TLU64890.1"/>
    <property type="molecule type" value="Genomic_DNA"/>
</dbReference>
<dbReference type="Pfam" id="PF26550">
    <property type="entry name" value="Tricorn_2nd"/>
    <property type="match status" value="1"/>
</dbReference>
<keyword evidence="14" id="KW-1185">Reference proteome</keyword>
<comment type="subcellular location">
    <subcellularLocation>
        <location evidence="1 7">Cytoplasm</location>
    </subcellularLocation>
</comment>
<reference evidence="13 14" key="1">
    <citation type="submission" date="2019-05" db="EMBL/GenBank/DDBJ databases">
        <title>Genome sequences of Thalassotalea litorea 1K03283.</title>
        <authorList>
            <person name="Zhang D."/>
        </authorList>
    </citation>
    <scope>NUCLEOTIDE SEQUENCE [LARGE SCALE GENOMIC DNA]</scope>
    <source>
        <strain evidence="13 14">MCCC 1K03283</strain>
    </source>
</reference>
<evidence type="ECO:0000256" key="5">
    <source>
        <dbReference type="ARBA" id="ARBA00022801"/>
    </source>
</evidence>
<dbReference type="EC" id="3.4.21.-" evidence="7"/>
<feature type="active site" description="Nucleophile" evidence="8">
    <location>
        <position position="969"/>
    </location>
</feature>
<dbReference type="GO" id="GO:0006508">
    <property type="term" value="P:proteolysis"/>
    <property type="evidence" value="ECO:0007669"/>
    <property type="project" value="UniProtKB-UniRule"/>
</dbReference>
<dbReference type="Pfam" id="PF03572">
    <property type="entry name" value="Peptidase_S41"/>
    <property type="match status" value="1"/>
</dbReference>
<evidence type="ECO:0000313" key="13">
    <source>
        <dbReference type="EMBL" id="TLU64890.1"/>
    </source>
</evidence>
<dbReference type="Gene3D" id="2.130.10.10">
    <property type="entry name" value="YVTN repeat-like/Quinoprotein amine dehydrogenase"/>
    <property type="match status" value="1"/>
</dbReference>
<dbReference type="SUPFAM" id="SSF69304">
    <property type="entry name" value="Tricorn protease N-terminal domain"/>
    <property type="match status" value="1"/>
</dbReference>
<dbReference type="SMART" id="SM00245">
    <property type="entry name" value="TSPc"/>
    <property type="match status" value="1"/>
</dbReference>
<feature type="region of interest" description="Disordered" evidence="10">
    <location>
        <begin position="551"/>
        <end position="571"/>
    </location>
</feature>
<evidence type="ECO:0000256" key="9">
    <source>
        <dbReference type="PIRSR" id="PIRSR036421-3"/>
    </source>
</evidence>
<evidence type="ECO:0000256" key="8">
    <source>
        <dbReference type="PIRSR" id="PIRSR036421-1"/>
    </source>
</evidence>
<dbReference type="InterPro" id="IPR036034">
    <property type="entry name" value="PDZ_sf"/>
</dbReference>
<evidence type="ECO:0000256" key="10">
    <source>
        <dbReference type="SAM" id="MobiDB-lite"/>
    </source>
</evidence>
<evidence type="ECO:0000256" key="2">
    <source>
        <dbReference type="ARBA" id="ARBA00008524"/>
    </source>
</evidence>
<feature type="active site" description="Charge relay system" evidence="8">
    <location>
        <position position="748"/>
    </location>
</feature>
<feature type="domain" description="Tail specific protease" evidence="12">
    <location>
        <begin position="834"/>
        <end position="1038"/>
    </location>
</feature>
<accession>A0A5R9IH84</accession>
<dbReference type="Gene3D" id="2.120.10.60">
    <property type="entry name" value="Tricorn protease N-terminal domain"/>
    <property type="match status" value="1"/>
</dbReference>
<gene>
    <name evidence="13" type="ORF">FE810_10565</name>
</gene>
<evidence type="ECO:0000256" key="4">
    <source>
        <dbReference type="ARBA" id="ARBA00022670"/>
    </source>
</evidence>
<name>A0A5R9IH84_9GAMM</name>
<dbReference type="OrthoDB" id="9758793at2"/>
<dbReference type="Pfam" id="PF14684">
    <property type="entry name" value="Tricorn_C1"/>
    <property type="match status" value="1"/>
</dbReference>
<sequence length="1091" mass="121817">MRINKSIALCLMAITSTVSAEEHKLGYFSAPSIHDQSIVFTAEGDLWHSNVDAGIAKRLTTHESLETMASISPDGKQVAYVANYAGTYEAYLMPINGGTPKRLTYENSRVRVQGWTQNGDVLYATDSGFGPANYWTLKTVTPGTLKVNKLPLADAIEGSVSRDGKYLFFTRFGLQVTGDNSRVYRGGAQGQIWRWRLGSSQEAKPLTQDHQASVREPMVYKNKVVFISDQSGSANLWSMDFDGANKTQLTFHQDWEIRLASNHQNQVVYQLGADIHQLDLDTNKSTVLDISLTSDFAQRQERWLNTPMNYFNDAAIAGNGKRVVITARGKLAVGGLNNTRLSEISTPEQSRTRSAVLSNDGKYVYAINDTSGEQEIWRFATSGGDKGQQLTQDGNTFRWNLYPSPDGQYLAHDDRDGNLWLLDLQTRKNTKIADQGVGFSGFDSIVWSPDSKLIAIAGAHSERQRSSIRLYSLERNQEQFIGSDKYEDFSPAFTRDGNWIYFISQRHFASNPRSPWGDRNMGPAFDKRGLVFAYPLNKEAKFAFAKPNELNEVSNNQTEDEQSKSKNKPELNWQGITDTLYQAPIKNGNYSALASSDSGLYLLESNAGKRDIQFVKFDQIEPKVETFIKDVVGFQLADNGKQLAVVKKAGKTNDIFITDATATAPKNLNKAKVNSNQWQVSFAPIDEWQQLFQDAWLMHREFLFDSNMRGLDWQATKQKYQPLVNRITSRDELNDIFAQMMGELNALHSQVRGGDMPINKDAAKGSVLGGRFLEVNDGIQIDAIYQTDPELPALASPLAKAEVNAQVGDIITHINNNSVATLVDMHKALRNKAGKQVLLTIKRDKTSHQTVIIPGSTRQDASLRYLDWVDHNQKIVAKAGDDIGYLHMNAMTSNDINHFAREFYANFDKDALIIDVRRNRGGNIDSWLIEKLLRQAWMFWQERDNTPTTNMQQTFRGHLVVLTDQLTYSDGETFAAAIKSLGLAPLIGKQTSGAGVWLTGRNRLSDNGMARVAELPQYSLQGEWVVEGTGVSPDIDVDNLPYATFTGTDAQLQAGIEYLKEKMKQQPVKKLKAKPMPKSGPAADIQKHAAN</sequence>
<dbReference type="SUPFAM" id="SSF50156">
    <property type="entry name" value="PDZ domain-like"/>
    <property type="match status" value="1"/>
</dbReference>
<proteinExistence type="inferred from homology"/>
<evidence type="ECO:0000256" key="1">
    <source>
        <dbReference type="ARBA" id="ARBA00004496"/>
    </source>
</evidence>
<dbReference type="Proteomes" id="UP000307790">
    <property type="component" value="Unassembled WGS sequence"/>
</dbReference>
<comment type="function">
    <text evidence="7">Degrades oligopeptides.</text>
</comment>
<keyword evidence="5 7" id="KW-0378">Hydrolase</keyword>